<evidence type="ECO:0000313" key="2">
    <source>
        <dbReference type="EMBL" id="PNU21139.1"/>
    </source>
</evidence>
<dbReference type="AlphaFoldDB" id="A0A2K2HD00"/>
<reference evidence="2 3" key="1">
    <citation type="journal article" date="2018" name="Genome Announc.">
        <title>Genome Sequence of Geothermobacter sp. HR-1 Iron Reducer from the Loihi Seamount.</title>
        <authorList>
            <person name="Smith H."/>
            <person name="Abuyen K."/>
            <person name="Tremblay J."/>
            <person name="Savalia P."/>
            <person name="Perez-Rodriguez I."/>
            <person name="Emerson D."/>
            <person name="Tully B."/>
            <person name="Amend J."/>
        </authorList>
    </citation>
    <scope>NUCLEOTIDE SEQUENCE [LARGE SCALE GENOMIC DNA]</scope>
    <source>
        <strain evidence="2 3">HR-1</strain>
    </source>
</reference>
<dbReference type="Proteomes" id="UP000236340">
    <property type="component" value="Unassembled WGS sequence"/>
</dbReference>
<name>A0A2K2HD00_9BACT</name>
<dbReference type="EMBL" id="PPFX01000005">
    <property type="protein sequence ID" value="PNU21139.1"/>
    <property type="molecule type" value="Genomic_DNA"/>
</dbReference>
<comment type="caution">
    <text evidence="2">The sequence shown here is derived from an EMBL/GenBank/DDBJ whole genome shotgun (WGS) entry which is preliminary data.</text>
</comment>
<keyword evidence="1" id="KW-0812">Transmembrane</keyword>
<accession>A0A2K2HD00</accession>
<gene>
    <name evidence="2" type="ORF">C2E25_03650</name>
</gene>
<keyword evidence="1" id="KW-1133">Transmembrane helix</keyword>
<sequence length="131" mass="14808">MLKPEILFFMLLATVTLAMALFGFLYWKLNRVNRELLDMRNEVCGDKTRRKIEQPTFDQNLALAELKARINNKRPEVAVPDKYRYITSLVAQGLDSGQISQVLQIGRGEAEQLVSLANLRRGMPSTQGSPA</sequence>
<organism evidence="2 3">
    <name type="scientific">Geothermobacter hydrogeniphilus</name>
    <dbReference type="NCBI Taxonomy" id="1969733"/>
    <lineage>
        <taxon>Bacteria</taxon>
        <taxon>Pseudomonadati</taxon>
        <taxon>Thermodesulfobacteriota</taxon>
        <taxon>Desulfuromonadia</taxon>
        <taxon>Desulfuromonadales</taxon>
        <taxon>Geothermobacteraceae</taxon>
        <taxon>Geothermobacter</taxon>
    </lineage>
</organism>
<evidence type="ECO:0000313" key="3">
    <source>
        <dbReference type="Proteomes" id="UP000236340"/>
    </source>
</evidence>
<dbReference type="OrthoDB" id="9944073at2"/>
<feature type="transmembrane region" description="Helical" evidence="1">
    <location>
        <begin position="6"/>
        <end position="27"/>
    </location>
</feature>
<protein>
    <recommendedName>
        <fullName evidence="4">DUF2802 domain-containing protein</fullName>
    </recommendedName>
</protein>
<keyword evidence="1" id="KW-0472">Membrane</keyword>
<dbReference type="RefSeq" id="WP_103114433.1">
    <property type="nucleotide sequence ID" value="NZ_PPFX01000005.1"/>
</dbReference>
<evidence type="ECO:0008006" key="4">
    <source>
        <dbReference type="Google" id="ProtNLM"/>
    </source>
</evidence>
<proteinExistence type="predicted"/>
<evidence type="ECO:0000256" key="1">
    <source>
        <dbReference type="SAM" id="Phobius"/>
    </source>
</evidence>